<dbReference type="EMBL" id="OZ034688">
    <property type="protein sequence ID" value="CAL1329392.1"/>
    <property type="molecule type" value="Genomic_DNA"/>
</dbReference>
<dbReference type="PANTHER" id="PTHR33175:SF5">
    <property type="entry name" value="INTEGRATION HOST FACTOR SUBUNIT BETA"/>
    <property type="match status" value="1"/>
</dbReference>
<dbReference type="InterPro" id="IPR005685">
    <property type="entry name" value="IHF_beta"/>
</dbReference>
<evidence type="ECO:0000256" key="5">
    <source>
        <dbReference type="ARBA" id="ARBA00023125"/>
    </source>
</evidence>
<dbReference type="Proteomes" id="UP001497533">
    <property type="component" value="Chromosome"/>
</dbReference>
<evidence type="ECO:0000313" key="10">
    <source>
        <dbReference type="EMBL" id="CAL1329392.1"/>
    </source>
</evidence>
<dbReference type="InterPro" id="IPR010992">
    <property type="entry name" value="IHF-like_DNA-bd_dom_sf"/>
</dbReference>
<evidence type="ECO:0000256" key="6">
    <source>
        <dbReference type="ARBA" id="ARBA00023163"/>
    </source>
</evidence>
<comment type="function">
    <text evidence="9">This protein is one of the two subunits of integration host factor, a specific DNA-binding protein that functions in genetic recombination as well as in transcriptional and translational control.</text>
</comment>
<protein>
    <recommendedName>
        <fullName evidence="2 9">Integration host factor subunit beta</fullName>
    </recommendedName>
</protein>
<sequence>MTKSKLIEKIANNQSKFSSKIIKNTIKELLEYITNSLASGKRIEIRNFGSFYLHYRRPRIGRNPKTGKQIKLKGKYIPHFKASKILRERINN</sequence>
<dbReference type="CDD" id="cd13836">
    <property type="entry name" value="IHF_B"/>
    <property type="match status" value="1"/>
</dbReference>
<dbReference type="RefSeq" id="WP_341764857.1">
    <property type="nucleotide sequence ID" value="NZ_OZ034688.1"/>
</dbReference>
<dbReference type="PANTHER" id="PTHR33175">
    <property type="entry name" value="DNA-BINDING PROTEIN HU"/>
    <property type="match status" value="1"/>
</dbReference>
<evidence type="ECO:0000313" key="11">
    <source>
        <dbReference type="Proteomes" id="UP001497533"/>
    </source>
</evidence>
<dbReference type="InterPro" id="IPR000119">
    <property type="entry name" value="Hist_DNA-bd"/>
</dbReference>
<accession>A0ABM9NPI8</accession>
<evidence type="ECO:0000256" key="3">
    <source>
        <dbReference type="ARBA" id="ARBA00022845"/>
    </source>
</evidence>
<dbReference type="NCBIfam" id="NF001222">
    <property type="entry name" value="PRK00199.1"/>
    <property type="match status" value="1"/>
</dbReference>
<dbReference type="SMART" id="SM00411">
    <property type="entry name" value="BHL"/>
    <property type="match status" value="1"/>
</dbReference>
<dbReference type="Pfam" id="PF00216">
    <property type="entry name" value="Bac_DNA_binding"/>
    <property type="match status" value="1"/>
</dbReference>
<evidence type="ECO:0000256" key="2">
    <source>
        <dbReference type="ARBA" id="ARBA00018700"/>
    </source>
</evidence>
<dbReference type="SUPFAM" id="SSF47729">
    <property type="entry name" value="IHF-like DNA-binding proteins"/>
    <property type="match status" value="1"/>
</dbReference>
<name>A0ABM9NPI8_9GAMM</name>
<proteinExistence type="inferred from homology"/>
<evidence type="ECO:0000256" key="7">
    <source>
        <dbReference type="ARBA" id="ARBA00023172"/>
    </source>
</evidence>
<evidence type="ECO:0000256" key="1">
    <source>
        <dbReference type="ARBA" id="ARBA00010529"/>
    </source>
</evidence>
<comment type="subunit">
    <text evidence="9">Heterodimer of an alpha and a beta chain.</text>
</comment>
<organism evidence="10 11">
    <name type="scientific">Candidatus Providencia siddallii</name>
    <dbReference type="NCBI Taxonomy" id="1715285"/>
    <lineage>
        <taxon>Bacteria</taxon>
        <taxon>Pseudomonadati</taxon>
        <taxon>Pseudomonadota</taxon>
        <taxon>Gammaproteobacteria</taxon>
        <taxon>Enterobacterales</taxon>
        <taxon>Morganellaceae</taxon>
        <taxon>Providencia</taxon>
    </lineage>
</organism>
<dbReference type="Gene3D" id="4.10.520.10">
    <property type="entry name" value="IHF-like DNA-binding proteins"/>
    <property type="match status" value="1"/>
</dbReference>
<keyword evidence="11" id="KW-1185">Reference proteome</keyword>
<dbReference type="NCBIfam" id="TIGR00988">
    <property type="entry name" value="hip"/>
    <property type="match status" value="1"/>
</dbReference>
<keyword evidence="5 9" id="KW-0238">DNA-binding</keyword>
<dbReference type="PRINTS" id="PR01727">
    <property type="entry name" value="DNABINDINGHU"/>
</dbReference>
<reference evidence="10" key="1">
    <citation type="submission" date="2024-04" db="EMBL/GenBank/DDBJ databases">
        <authorList>
            <person name="Manzano-Marin A."/>
            <person name="Manzano-Marin A."/>
            <person name="Alejandro Manzano Marin A."/>
        </authorList>
    </citation>
    <scope>NUCLEOTIDE SEQUENCE [LARGE SCALE GENOMIC DNA]</scope>
    <source>
        <strain evidence="10">TABTEA</strain>
    </source>
</reference>
<evidence type="ECO:0000256" key="9">
    <source>
        <dbReference type="RuleBase" id="RU003941"/>
    </source>
</evidence>
<comment type="similarity">
    <text evidence="1 8">Belongs to the bacterial histone-like protein family.</text>
</comment>
<evidence type="ECO:0000256" key="4">
    <source>
        <dbReference type="ARBA" id="ARBA00023015"/>
    </source>
</evidence>
<gene>
    <name evidence="10" type="primary">ihfB</name>
    <name evidence="10" type="ORF">PRHACTZTBTEA_474</name>
</gene>
<keyword evidence="3 9" id="KW-0810">Translation regulation</keyword>
<keyword evidence="6 9" id="KW-0804">Transcription</keyword>
<evidence type="ECO:0000256" key="8">
    <source>
        <dbReference type="RuleBase" id="RU003939"/>
    </source>
</evidence>
<keyword evidence="4 9" id="KW-0805">Transcription regulation</keyword>
<keyword evidence="7 9" id="KW-0233">DNA recombination</keyword>